<gene>
    <name evidence="7" type="ORF">UU02_C0006G0004</name>
</gene>
<protein>
    <submittedName>
        <fullName evidence="7">Membrane protein involved in the export of O-antigen and teichoic acid</fullName>
    </submittedName>
</protein>
<evidence type="ECO:0000256" key="5">
    <source>
        <dbReference type="ARBA" id="ARBA00022989"/>
    </source>
</evidence>
<keyword evidence="5" id="KW-1133">Transmembrane helix</keyword>
<comment type="similarity">
    <text evidence="2">Belongs to the polysaccharide synthase family.</text>
</comment>
<dbReference type="GO" id="GO:0005886">
    <property type="term" value="C:plasma membrane"/>
    <property type="evidence" value="ECO:0007669"/>
    <property type="project" value="UniProtKB-SubCell"/>
</dbReference>
<proteinExistence type="inferred from homology"/>
<evidence type="ECO:0000313" key="8">
    <source>
        <dbReference type="Proteomes" id="UP000034293"/>
    </source>
</evidence>
<evidence type="ECO:0000256" key="4">
    <source>
        <dbReference type="ARBA" id="ARBA00022692"/>
    </source>
</evidence>
<keyword evidence="4" id="KW-0812">Transmembrane</keyword>
<sequence length="408" mass="45150">MGYFKDTVRGLSWMTAFRVLYRLIGIARIAIVAHILNPFSLGVFGIVTIVLGFLEIITETGINIFLIQEKDGVNGYINTAWVVSIVRGLLISILIFASAGVVSEFFNSPASKNLLYMAALIPLIRGLINPSIVKFQKELQFNKEFLYRISVFTVESTISVLGVIILKSVYGMVWGLLAGAVFEVVYTFIFARPWPKFEFNLIETKRVIDRGKWVTLFGVFDYLYTQSDNIIVGRILGMTPLGIYQNAYKISTAPLTEVGDIFFRVTFPVFSKISSDTERLKAAFTKNILVNFALMSLAGIFIFIFAEPIVQILFGKGWELAIPVVKLLSVLGVVRGMVGSTGSLLVAKEKQKYAAIVMMISTLGLWITIIPLTYAYGIIGTGMAAIIGTLISVPFTAYYVHKTLGAQT</sequence>
<keyword evidence="6" id="KW-0472">Membrane</keyword>
<organism evidence="7 8">
    <name type="scientific">Candidatus Woesebacteria bacterium GW2011_GWA1_40_43</name>
    <dbReference type="NCBI Taxonomy" id="1618553"/>
    <lineage>
        <taxon>Bacteria</taxon>
        <taxon>Candidatus Woeseibacteriota</taxon>
    </lineage>
</organism>
<dbReference type="AlphaFoldDB" id="A0A0G0VPC9"/>
<dbReference type="PANTHER" id="PTHR30250:SF10">
    <property type="entry name" value="LIPOPOLYSACCHARIDE BIOSYNTHESIS PROTEIN WZXC"/>
    <property type="match status" value="1"/>
</dbReference>
<dbReference type="Pfam" id="PF13440">
    <property type="entry name" value="Polysacc_synt_3"/>
    <property type="match status" value="1"/>
</dbReference>
<dbReference type="PANTHER" id="PTHR30250">
    <property type="entry name" value="PST FAMILY PREDICTED COLANIC ACID TRANSPORTER"/>
    <property type="match status" value="1"/>
</dbReference>
<dbReference type="EMBL" id="LBZA01000006">
    <property type="protein sequence ID" value="KKR64597.1"/>
    <property type="molecule type" value="Genomic_DNA"/>
</dbReference>
<comment type="caution">
    <text evidence="7">The sequence shown here is derived from an EMBL/GenBank/DDBJ whole genome shotgun (WGS) entry which is preliminary data.</text>
</comment>
<name>A0A0G0VPC9_9BACT</name>
<reference evidence="7 8" key="1">
    <citation type="journal article" date="2015" name="Nature">
        <title>rRNA introns, odd ribosomes, and small enigmatic genomes across a large radiation of phyla.</title>
        <authorList>
            <person name="Brown C.T."/>
            <person name="Hug L.A."/>
            <person name="Thomas B.C."/>
            <person name="Sharon I."/>
            <person name="Castelle C.J."/>
            <person name="Singh A."/>
            <person name="Wilkins M.J."/>
            <person name="Williams K.H."/>
            <person name="Banfield J.F."/>
        </authorList>
    </citation>
    <scope>NUCLEOTIDE SEQUENCE [LARGE SCALE GENOMIC DNA]</scope>
</reference>
<keyword evidence="3" id="KW-1003">Cell membrane</keyword>
<dbReference type="Proteomes" id="UP000034293">
    <property type="component" value="Unassembled WGS sequence"/>
</dbReference>
<evidence type="ECO:0000313" key="7">
    <source>
        <dbReference type="EMBL" id="KKR64597.1"/>
    </source>
</evidence>
<evidence type="ECO:0000256" key="3">
    <source>
        <dbReference type="ARBA" id="ARBA00022475"/>
    </source>
</evidence>
<evidence type="ECO:0000256" key="2">
    <source>
        <dbReference type="ARBA" id="ARBA00007430"/>
    </source>
</evidence>
<dbReference type="InterPro" id="IPR050833">
    <property type="entry name" value="Poly_Biosynth_Transport"/>
</dbReference>
<evidence type="ECO:0000256" key="1">
    <source>
        <dbReference type="ARBA" id="ARBA00004651"/>
    </source>
</evidence>
<comment type="subcellular location">
    <subcellularLocation>
        <location evidence="1">Cell membrane</location>
        <topology evidence="1">Multi-pass membrane protein</topology>
    </subcellularLocation>
</comment>
<dbReference type="CDD" id="cd13127">
    <property type="entry name" value="MATE_tuaB_like"/>
    <property type="match status" value="1"/>
</dbReference>
<accession>A0A0G0VPC9</accession>
<evidence type="ECO:0000256" key="6">
    <source>
        <dbReference type="ARBA" id="ARBA00023136"/>
    </source>
</evidence>